<evidence type="ECO:0000313" key="3">
    <source>
        <dbReference type="EMBL" id="AAO37832.1"/>
    </source>
</evidence>
<feature type="region of interest" description="Disordered" evidence="2">
    <location>
        <begin position="82"/>
        <end position="270"/>
    </location>
</feature>
<accession>Q10I97</accession>
<organism evidence="3 4">
    <name type="scientific">Oryza sativa subsp. japonica</name>
    <name type="common">Rice</name>
    <dbReference type="NCBI Taxonomy" id="39947"/>
    <lineage>
        <taxon>Eukaryota</taxon>
        <taxon>Viridiplantae</taxon>
        <taxon>Streptophyta</taxon>
        <taxon>Embryophyta</taxon>
        <taxon>Tracheophyta</taxon>
        <taxon>Spermatophyta</taxon>
        <taxon>Magnoliopsida</taxon>
        <taxon>Liliopsida</taxon>
        <taxon>Poales</taxon>
        <taxon>Poaceae</taxon>
        <taxon>BOP clade</taxon>
        <taxon>Oryzoideae</taxon>
        <taxon>Oryzeae</taxon>
        <taxon>Oryzinae</taxon>
        <taxon>Oryza</taxon>
        <taxon>Oryza sativa</taxon>
    </lineage>
</organism>
<feature type="compositionally biased region" description="Polar residues" evidence="2">
    <location>
        <begin position="214"/>
        <end position="252"/>
    </location>
</feature>
<name>Q10I97_ORYSJ</name>
<feature type="compositionally biased region" description="Basic residues" evidence="2">
    <location>
        <begin position="139"/>
        <end position="156"/>
    </location>
</feature>
<proteinExistence type="predicted"/>
<evidence type="ECO:0000256" key="1">
    <source>
        <dbReference type="SAM" id="Coils"/>
    </source>
</evidence>
<keyword evidence="1" id="KW-0175">Coiled coil</keyword>
<feature type="compositionally biased region" description="Low complexity" evidence="2">
    <location>
        <begin position="194"/>
        <end position="205"/>
    </location>
</feature>
<dbReference type="AlphaFoldDB" id="Q10I97"/>
<reference evidence="4" key="1">
    <citation type="journal article" date="2005" name="Nature">
        <title>The map-based sequence of the rice genome.</title>
        <authorList>
            <consortium name="International rice genome sequencing project (IRGSP)"/>
            <person name="Matsumoto T."/>
            <person name="Wu J."/>
            <person name="Kanamori H."/>
            <person name="Katayose Y."/>
            <person name="Fujisawa M."/>
            <person name="Namiki N."/>
            <person name="Mizuno H."/>
            <person name="Yamamoto K."/>
            <person name="Antonio B.A."/>
            <person name="Baba T."/>
            <person name="Sakata K."/>
            <person name="Nagamura Y."/>
            <person name="Aoki H."/>
            <person name="Arikawa K."/>
            <person name="Arita K."/>
            <person name="Bito T."/>
            <person name="Chiden Y."/>
            <person name="Fujitsuka N."/>
            <person name="Fukunaka R."/>
            <person name="Hamada M."/>
            <person name="Harada C."/>
            <person name="Hayashi A."/>
            <person name="Hijishita S."/>
            <person name="Honda M."/>
            <person name="Hosokawa S."/>
            <person name="Ichikawa Y."/>
            <person name="Idonuma A."/>
            <person name="Iijima M."/>
            <person name="Ikeda M."/>
            <person name="Ikeno M."/>
            <person name="Ito K."/>
            <person name="Ito S."/>
            <person name="Ito T."/>
            <person name="Ito Y."/>
            <person name="Ito Y."/>
            <person name="Iwabuchi A."/>
            <person name="Kamiya K."/>
            <person name="Karasawa W."/>
            <person name="Kurita K."/>
            <person name="Katagiri S."/>
            <person name="Kikuta A."/>
            <person name="Kobayashi H."/>
            <person name="Kobayashi N."/>
            <person name="Machita K."/>
            <person name="Maehara T."/>
            <person name="Masukawa M."/>
            <person name="Mizubayashi T."/>
            <person name="Mukai Y."/>
            <person name="Nagasaki H."/>
            <person name="Nagata Y."/>
            <person name="Naito S."/>
            <person name="Nakashima M."/>
            <person name="Nakama Y."/>
            <person name="Nakamichi Y."/>
            <person name="Nakamura M."/>
            <person name="Meguro A."/>
            <person name="Negishi M."/>
            <person name="Ohta I."/>
            <person name="Ohta T."/>
            <person name="Okamoto M."/>
            <person name="Ono N."/>
            <person name="Saji S."/>
            <person name="Sakaguchi M."/>
            <person name="Sakai K."/>
            <person name="Shibata M."/>
            <person name="Shimokawa T."/>
            <person name="Song J."/>
            <person name="Takazaki Y."/>
            <person name="Terasawa K."/>
            <person name="Tsugane M."/>
            <person name="Tsuji K."/>
            <person name="Ueda S."/>
            <person name="Waki K."/>
            <person name="Yamagata H."/>
            <person name="Yamamoto M."/>
            <person name="Yamamoto S."/>
            <person name="Yamane H."/>
            <person name="Yoshiki S."/>
            <person name="Yoshihara R."/>
            <person name="Yukawa K."/>
            <person name="Zhong H."/>
            <person name="Yano M."/>
            <person name="Yuan Q."/>
            <person name="Ouyang S."/>
            <person name="Liu J."/>
            <person name="Jones K.M."/>
            <person name="Gansberger K."/>
            <person name="Moffat K."/>
            <person name="Hill J."/>
            <person name="Bera J."/>
            <person name="Fadrosh D."/>
            <person name="Jin S."/>
            <person name="Johri S."/>
            <person name="Kim M."/>
            <person name="Overton L."/>
            <person name="Reardon M."/>
            <person name="Tsitrin T."/>
            <person name="Vuong H."/>
            <person name="Weaver B."/>
            <person name="Ciecko A."/>
            <person name="Tallon L."/>
            <person name="Jackson J."/>
            <person name="Pai G."/>
            <person name="Aken S.V."/>
            <person name="Utterback T."/>
            <person name="Reidmuller S."/>
            <person name="Feldblyum T."/>
            <person name="Hsiao J."/>
            <person name="Zismann V."/>
            <person name="Iobst S."/>
            <person name="de Vazeille A.R."/>
            <person name="Buell C.R."/>
            <person name="Ying K."/>
            <person name="Li Y."/>
            <person name="Lu T."/>
            <person name="Huang Y."/>
            <person name="Zhao Q."/>
            <person name="Feng Q."/>
            <person name="Zhang L."/>
            <person name="Zhu J."/>
            <person name="Weng Q."/>
            <person name="Mu J."/>
            <person name="Lu Y."/>
            <person name="Fan D."/>
            <person name="Liu Y."/>
            <person name="Guan J."/>
            <person name="Zhang Y."/>
            <person name="Yu S."/>
            <person name="Liu X."/>
            <person name="Zhang Y."/>
            <person name="Hong G."/>
            <person name="Han B."/>
            <person name="Choisne N."/>
            <person name="Demange N."/>
            <person name="Orjeda G."/>
            <person name="Samain S."/>
            <person name="Cattolico L."/>
            <person name="Pelletier E."/>
            <person name="Couloux A."/>
            <person name="Segurens B."/>
            <person name="Wincker P."/>
            <person name="D'Hont A."/>
            <person name="Scarpelli C."/>
            <person name="Weissenbach J."/>
            <person name="Salanoubat M."/>
            <person name="Quetier F."/>
            <person name="Yu Y."/>
            <person name="Kim H.R."/>
            <person name="Rambo T."/>
            <person name="Currie J."/>
            <person name="Collura K."/>
            <person name="Luo M."/>
            <person name="Yang T."/>
            <person name="Ammiraju J.S.S."/>
            <person name="Engler F."/>
            <person name="Soderlund C."/>
            <person name="Wing R.A."/>
            <person name="Palmer L.E."/>
            <person name="de la Bastide M."/>
            <person name="Spiegel L."/>
            <person name="Nascimento L."/>
            <person name="Zutavern T."/>
            <person name="O'Shaughnessy A."/>
            <person name="Dike S."/>
            <person name="Dedhia N."/>
            <person name="Preston R."/>
            <person name="Balija V."/>
            <person name="McCombie W.R."/>
            <person name="Chow T."/>
            <person name="Chen H."/>
            <person name="Chung M."/>
            <person name="Chen C."/>
            <person name="Shaw J."/>
            <person name="Wu H."/>
            <person name="Hsiao K."/>
            <person name="Chao Y."/>
            <person name="Chu M."/>
            <person name="Cheng C."/>
            <person name="Hour A."/>
            <person name="Lee P."/>
            <person name="Lin S."/>
            <person name="Lin Y."/>
            <person name="Liou J."/>
            <person name="Liu S."/>
            <person name="Hsing Y."/>
            <person name="Raghuvanshi S."/>
            <person name="Mohanty A."/>
            <person name="Bharti A.K."/>
            <person name="Gaur A."/>
            <person name="Gupta V."/>
            <person name="Kumar D."/>
            <person name="Ravi V."/>
            <person name="Vij S."/>
            <person name="Kapur A."/>
            <person name="Khurana P."/>
            <person name="Khurana P."/>
            <person name="Khurana J.P."/>
            <person name="Tyagi A.K."/>
            <person name="Gaikwad K."/>
            <person name="Singh A."/>
            <person name="Dalal V."/>
            <person name="Srivastava S."/>
            <person name="Dixit A."/>
            <person name="Pal A.K."/>
            <person name="Ghazi I.A."/>
            <person name="Yadav M."/>
            <person name="Pandit A."/>
            <person name="Bhargava A."/>
            <person name="Sureshbabu K."/>
            <person name="Batra K."/>
            <person name="Sharma T.R."/>
            <person name="Mohapatra T."/>
            <person name="Singh N.K."/>
            <person name="Messing J."/>
            <person name="Nelson A.B."/>
            <person name="Fuks G."/>
            <person name="Kavchok S."/>
            <person name="Keizer G."/>
            <person name="Linton E."/>
            <person name="Llaca V."/>
            <person name="Song R."/>
            <person name="Tanyolac B."/>
            <person name="Young S."/>
            <person name="Ho-Il K."/>
            <person name="Hahn J.H."/>
            <person name="Sangsakoo G."/>
            <person name="Vanavichit A."/>
            <person name="de Mattos Luiz.A.T."/>
            <person name="Zimmer P.D."/>
            <person name="Malone G."/>
            <person name="Dellagostin O."/>
            <person name="de Oliveira A.C."/>
            <person name="Bevan M."/>
            <person name="Bancroft I."/>
            <person name="Minx P."/>
            <person name="Cordum H."/>
            <person name="Wilson R."/>
            <person name="Cheng Z."/>
            <person name="Jin W."/>
            <person name="Jiang J."/>
            <person name="Leong S.A."/>
            <person name="Iwama H."/>
            <person name="Gojobori T."/>
            <person name="Itoh T."/>
            <person name="Niimura Y."/>
            <person name="Fujii Y."/>
            <person name="Habara T."/>
            <person name="Sakai H."/>
            <person name="Sato Y."/>
            <person name="Wilson G."/>
            <person name="Kumar K."/>
            <person name="McCouch S."/>
            <person name="Juretic N."/>
            <person name="Hoen D."/>
            <person name="Wright S."/>
            <person name="Bruskiewich R."/>
            <person name="Bureau T."/>
            <person name="Miyao A."/>
            <person name="Hirochika H."/>
            <person name="Nishikawa T."/>
            <person name="Kadowaki K."/>
            <person name="Sugiura M."/>
            <person name="Burr B."/>
            <person name="Sasaki T."/>
        </authorList>
    </citation>
    <scope>NUCLEOTIDE SEQUENCE [LARGE SCALE GENOMIC DNA]</scope>
    <source>
        <strain evidence="4">cv. Nipponbare</strain>
    </source>
</reference>
<evidence type="ECO:0000256" key="2">
    <source>
        <dbReference type="SAM" id="MobiDB-lite"/>
    </source>
</evidence>
<evidence type="ECO:0000313" key="4">
    <source>
        <dbReference type="Proteomes" id="UP000000763"/>
    </source>
</evidence>
<gene>
    <name evidence="3" type="primary">OSJNBa0023A13.8</name>
</gene>
<reference evidence="4" key="2">
    <citation type="journal article" date="2008" name="Nucleic Acids Res.">
        <title>The rice annotation project database (RAP-DB): 2008 update.</title>
        <authorList>
            <consortium name="The rice annotation project (RAP)"/>
        </authorList>
    </citation>
    <scope>GENOME REANNOTATION</scope>
    <source>
        <strain evidence="4">cv. Nipponbare</strain>
    </source>
</reference>
<dbReference type="EMBL" id="AC133337">
    <property type="protein sequence ID" value="AAO37832.1"/>
    <property type="molecule type" value="Genomic_DNA"/>
</dbReference>
<sequence length="379" mass="41315">MVAHGVLPSKEIIGWRPVFGEPFPTPDTHEIVERMYKILSSSIVVDFTHLLPVVPFNAFNPPPAENALMKSDPPIVQCRSLRRHQGQATGGPKIQPGGQKSSANLAKQAGSWKRKMIIDDDDDSDDESIGKQLKQATPSKKKTTSRPMPKIRRTSRKPPDIGPSSKSTDPPASSKAIEEGKTSPATGTGTFRVETPTGEKPTTGEADANKEPPTGNQSASAEASTNQEPLTGNHNIPETEEQASSPPLNQDTDVGPEASTFDKVEGPARPPPIIITAVQVAKIEDLERRIKALENDKAALSKERDLVVKEFEDHMGKTKAQFDLLINKVEIAEKARDEVANIATPIIQAMYHCNSGTSSLDAMEIFDKLAIWEQAWPWQ</sequence>
<feature type="coiled-coil region" evidence="1">
    <location>
        <begin position="276"/>
        <end position="310"/>
    </location>
</feature>
<protein>
    <submittedName>
        <fullName evidence="3">Retrotransposon protein</fullName>
    </submittedName>
</protein>
<dbReference type="Proteomes" id="UP000000763">
    <property type="component" value="Chromosome 3"/>
</dbReference>